<evidence type="ECO:0000256" key="8">
    <source>
        <dbReference type="ARBA" id="ARBA00049348"/>
    </source>
</evidence>
<dbReference type="EMBL" id="QGGM01000002">
    <property type="protein sequence ID" value="PWK14751.1"/>
    <property type="molecule type" value="Genomic_DNA"/>
</dbReference>
<dbReference type="PROSITE" id="PS00374">
    <property type="entry name" value="MGMT"/>
    <property type="match status" value="1"/>
</dbReference>
<feature type="domain" description="Methylated-DNA-[protein]-cysteine S-methyltransferase DNA binding" evidence="10">
    <location>
        <begin position="106"/>
        <end position="186"/>
    </location>
</feature>
<keyword evidence="6 9" id="KW-0227">DNA damage</keyword>
<accession>A0A2V2A5K1</accession>
<dbReference type="InterPro" id="IPR036631">
    <property type="entry name" value="MGMT_N_sf"/>
</dbReference>
<comment type="subcellular location">
    <subcellularLocation>
        <location evidence="9">Cytoplasm</location>
    </subcellularLocation>
</comment>
<evidence type="ECO:0000256" key="3">
    <source>
        <dbReference type="ARBA" id="ARBA00022490"/>
    </source>
</evidence>
<organism evidence="12 13">
    <name type="scientific">Psychrobacter immobilis</name>
    <dbReference type="NCBI Taxonomy" id="498"/>
    <lineage>
        <taxon>Bacteria</taxon>
        <taxon>Pseudomonadati</taxon>
        <taxon>Pseudomonadota</taxon>
        <taxon>Gammaproteobacteria</taxon>
        <taxon>Moraxellales</taxon>
        <taxon>Moraxellaceae</taxon>
        <taxon>Psychrobacter</taxon>
    </lineage>
</organism>
<evidence type="ECO:0000256" key="7">
    <source>
        <dbReference type="ARBA" id="ARBA00023204"/>
    </source>
</evidence>
<comment type="miscellaneous">
    <text evidence="9">This enzyme catalyzes only one turnover and therefore is not strictly catalytic. According to one definition, an enzyme is a biocatalyst that acts repeatedly and over many reaction cycles.</text>
</comment>
<keyword evidence="5 9" id="KW-0808">Transferase</keyword>
<feature type="active site" description="Nucleophile; methyl group acceptor" evidence="9">
    <location>
        <position position="157"/>
    </location>
</feature>
<dbReference type="FunFam" id="1.10.10.10:FF:000214">
    <property type="entry name" value="Methylated-DNA--protein-cysteine methyltransferase"/>
    <property type="match status" value="1"/>
</dbReference>
<dbReference type="GO" id="GO:0006307">
    <property type="term" value="P:DNA alkylation repair"/>
    <property type="evidence" value="ECO:0007669"/>
    <property type="project" value="UniProtKB-UniRule"/>
</dbReference>
<protein>
    <recommendedName>
        <fullName evidence="9">Methylated-DNA--protein-cysteine methyltransferase</fullName>
        <ecNumber evidence="9">2.1.1.63</ecNumber>
    </recommendedName>
    <alternativeName>
        <fullName evidence="9">6-O-methylguanine-DNA methyltransferase</fullName>
        <shortName evidence="9">MGMT</shortName>
    </alternativeName>
    <alternativeName>
        <fullName evidence="9">O-6-methylguanine-DNA-alkyltransferase</fullName>
    </alternativeName>
</protein>
<dbReference type="SUPFAM" id="SSF46767">
    <property type="entry name" value="Methylated DNA-protein cysteine methyltransferase, C-terminal domain"/>
    <property type="match status" value="1"/>
</dbReference>
<dbReference type="PANTHER" id="PTHR10815:SF5">
    <property type="entry name" value="METHYLATED-DNA--PROTEIN-CYSTEINE METHYLTRANSFERASE"/>
    <property type="match status" value="1"/>
</dbReference>
<evidence type="ECO:0000256" key="4">
    <source>
        <dbReference type="ARBA" id="ARBA00022603"/>
    </source>
</evidence>
<dbReference type="HAMAP" id="MF_00772">
    <property type="entry name" value="OGT"/>
    <property type="match status" value="1"/>
</dbReference>
<dbReference type="PANTHER" id="PTHR10815">
    <property type="entry name" value="METHYLATED-DNA--PROTEIN-CYSTEINE METHYLTRANSFERASE"/>
    <property type="match status" value="1"/>
</dbReference>
<evidence type="ECO:0000259" key="10">
    <source>
        <dbReference type="Pfam" id="PF01035"/>
    </source>
</evidence>
<dbReference type="RefSeq" id="WP_109589990.1">
    <property type="nucleotide sequence ID" value="NZ_CAJGZY010000002.1"/>
</dbReference>
<dbReference type="GO" id="GO:0005737">
    <property type="term" value="C:cytoplasm"/>
    <property type="evidence" value="ECO:0007669"/>
    <property type="project" value="UniProtKB-SubCell"/>
</dbReference>
<keyword evidence="3 9" id="KW-0963">Cytoplasm</keyword>
<comment type="catalytic activity">
    <reaction evidence="1 9">
        <text>a 4-O-methyl-thymidine in DNA + L-cysteinyl-[protein] = a thymidine in DNA + S-methyl-L-cysteinyl-[protein]</text>
        <dbReference type="Rhea" id="RHEA:53428"/>
        <dbReference type="Rhea" id="RHEA-COMP:10131"/>
        <dbReference type="Rhea" id="RHEA-COMP:10132"/>
        <dbReference type="Rhea" id="RHEA-COMP:13555"/>
        <dbReference type="Rhea" id="RHEA-COMP:13556"/>
        <dbReference type="ChEBI" id="CHEBI:29950"/>
        <dbReference type="ChEBI" id="CHEBI:82612"/>
        <dbReference type="ChEBI" id="CHEBI:137386"/>
        <dbReference type="ChEBI" id="CHEBI:137387"/>
        <dbReference type="EC" id="2.1.1.63"/>
    </reaction>
</comment>
<dbReference type="SUPFAM" id="SSF53155">
    <property type="entry name" value="Methylated DNA-protein cysteine methyltransferase domain"/>
    <property type="match status" value="1"/>
</dbReference>
<reference evidence="12 13" key="1">
    <citation type="submission" date="2018-05" db="EMBL/GenBank/DDBJ databases">
        <title>Genomic Encyclopedia of Type Strains, Phase IV (KMG-IV): sequencing the most valuable type-strain genomes for metagenomic binning, comparative biology and taxonomic classification.</title>
        <authorList>
            <person name="Goeker M."/>
        </authorList>
    </citation>
    <scope>NUCLEOTIDE SEQUENCE [LARGE SCALE GENOMIC DNA]</scope>
    <source>
        <strain evidence="12 13">DSM 7229</strain>
    </source>
</reference>
<dbReference type="GO" id="GO:0032259">
    <property type="term" value="P:methylation"/>
    <property type="evidence" value="ECO:0007669"/>
    <property type="project" value="UniProtKB-KW"/>
</dbReference>
<dbReference type="Proteomes" id="UP000245655">
    <property type="component" value="Unassembled WGS sequence"/>
</dbReference>
<dbReference type="NCBIfam" id="TIGR00589">
    <property type="entry name" value="ogt"/>
    <property type="match status" value="1"/>
</dbReference>
<dbReference type="InterPro" id="IPR036388">
    <property type="entry name" value="WH-like_DNA-bd_sf"/>
</dbReference>
<dbReference type="Pfam" id="PF02870">
    <property type="entry name" value="Methyltransf_1N"/>
    <property type="match status" value="1"/>
</dbReference>
<evidence type="ECO:0000256" key="6">
    <source>
        <dbReference type="ARBA" id="ARBA00022763"/>
    </source>
</evidence>
<dbReference type="InterPro" id="IPR023546">
    <property type="entry name" value="MGMT"/>
</dbReference>
<evidence type="ECO:0000313" key="13">
    <source>
        <dbReference type="Proteomes" id="UP000245655"/>
    </source>
</evidence>
<dbReference type="Gene3D" id="3.30.160.70">
    <property type="entry name" value="Methylated DNA-protein cysteine methyltransferase domain"/>
    <property type="match status" value="1"/>
</dbReference>
<evidence type="ECO:0000256" key="1">
    <source>
        <dbReference type="ARBA" id="ARBA00001286"/>
    </source>
</evidence>
<dbReference type="CDD" id="cd06445">
    <property type="entry name" value="ATase"/>
    <property type="match status" value="1"/>
</dbReference>
<comment type="function">
    <text evidence="9">Involved in the cellular defense against the biological effects of O6-methylguanine (O6-MeG) and O4-methylthymine (O4-MeT) in DNA. Repairs the methylated nucleobase in DNA by stoichiometrically transferring the methyl group to a cysteine residue in the enzyme. This is a suicide reaction: the enzyme is irreversibly inactivated.</text>
</comment>
<evidence type="ECO:0000256" key="5">
    <source>
        <dbReference type="ARBA" id="ARBA00022679"/>
    </source>
</evidence>
<keyword evidence="7 9" id="KW-0234">DNA repair</keyword>
<evidence type="ECO:0000256" key="2">
    <source>
        <dbReference type="ARBA" id="ARBA00008711"/>
    </source>
</evidence>
<dbReference type="Pfam" id="PF01035">
    <property type="entry name" value="DNA_binding_1"/>
    <property type="match status" value="1"/>
</dbReference>
<comment type="similarity">
    <text evidence="2 9">Belongs to the MGMT family.</text>
</comment>
<name>A0A2V2A5K1_PSYIM</name>
<comment type="catalytic activity">
    <reaction evidence="8 9">
        <text>a 6-O-methyl-2'-deoxyguanosine in DNA + L-cysteinyl-[protein] = S-methyl-L-cysteinyl-[protein] + a 2'-deoxyguanosine in DNA</text>
        <dbReference type="Rhea" id="RHEA:24000"/>
        <dbReference type="Rhea" id="RHEA-COMP:10131"/>
        <dbReference type="Rhea" id="RHEA-COMP:10132"/>
        <dbReference type="Rhea" id="RHEA-COMP:11367"/>
        <dbReference type="Rhea" id="RHEA-COMP:11368"/>
        <dbReference type="ChEBI" id="CHEBI:29950"/>
        <dbReference type="ChEBI" id="CHEBI:82612"/>
        <dbReference type="ChEBI" id="CHEBI:85445"/>
        <dbReference type="ChEBI" id="CHEBI:85448"/>
        <dbReference type="EC" id="2.1.1.63"/>
    </reaction>
</comment>
<evidence type="ECO:0000256" key="9">
    <source>
        <dbReference type="HAMAP-Rule" id="MF_00772"/>
    </source>
</evidence>
<evidence type="ECO:0000259" key="11">
    <source>
        <dbReference type="Pfam" id="PF02870"/>
    </source>
</evidence>
<proteinExistence type="inferred from homology"/>
<dbReference type="GO" id="GO:0003908">
    <property type="term" value="F:methylated-DNA-[protein]-cysteine S-methyltransferase activity"/>
    <property type="evidence" value="ECO:0007669"/>
    <property type="project" value="UniProtKB-UniRule"/>
</dbReference>
<keyword evidence="13" id="KW-1185">Reference proteome</keyword>
<dbReference type="EC" id="2.1.1.63" evidence="9"/>
<dbReference type="AlphaFoldDB" id="A0A2V2A5K1"/>
<dbReference type="InterPro" id="IPR014048">
    <property type="entry name" value="MethylDNA_cys_MeTrfase_DNA-bd"/>
</dbReference>
<dbReference type="Gene3D" id="1.10.10.10">
    <property type="entry name" value="Winged helix-like DNA-binding domain superfamily/Winged helix DNA-binding domain"/>
    <property type="match status" value="1"/>
</dbReference>
<sequence length="190" mass="20681">MIVTTAAFGAHQLTLIASVNEHSSPKLVEVNWLLAGDSWHSSKSIPKLKKHYGLVDQSFTLINEDSLSENEPAQALLIETIAQLKSYFKGDRQAFDLPLDISLGTKFQQRVWQALQDIGYGETISYATLAQNVASPKGFRAVANANSKNPFSIIVPCHRVIASDGKLGGYTGGLDKKTYLLALEGVTCKT</sequence>
<dbReference type="GeneID" id="60254403"/>
<dbReference type="InterPro" id="IPR008332">
    <property type="entry name" value="MethylG_MeTrfase_N"/>
</dbReference>
<dbReference type="InterPro" id="IPR001497">
    <property type="entry name" value="MethylDNA_cys_MeTrfase_AS"/>
</dbReference>
<dbReference type="InterPro" id="IPR036217">
    <property type="entry name" value="MethylDNA_cys_MeTrfase_DNAb"/>
</dbReference>
<gene>
    <name evidence="12" type="ORF">C8D84_102227</name>
</gene>
<comment type="caution">
    <text evidence="12">The sequence shown here is derived from an EMBL/GenBank/DDBJ whole genome shotgun (WGS) entry which is preliminary data.</text>
</comment>
<evidence type="ECO:0000313" key="12">
    <source>
        <dbReference type="EMBL" id="PWK14751.1"/>
    </source>
</evidence>
<keyword evidence="4 9" id="KW-0489">Methyltransferase</keyword>
<feature type="domain" description="Methylguanine DNA methyltransferase ribonuclease-like" evidence="11">
    <location>
        <begin position="65"/>
        <end position="101"/>
    </location>
</feature>